<dbReference type="CDD" id="cd18793">
    <property type="entry name" value="SF2_C_SNF"/>
    <property type="match status" value="1"/>
</dbReference>
<comment type="caution">
    <text evidence="7">The sequence shown here is derived from an EMBL/GenBank/DDBJ whole genome shotgun (WGS) entry which is preliminary data.</text>
</comment>
<dbReference type="AlphaFoldDB" id="A0AAE0K3J4"/>
<dbReference type="SMART" id="SM00490">
    <property type="entry name" value="HELICc"/>
    <property type="match status" value="1"/>
</dbReference>
<gene>
    <name evidence="7" type="ORF">B0T24DRAFT_707022</name>
</gene>
<evidence type="ECO:0000259" key="5">
    <source>
        <dbReference type="PROSITE" id="PS51192"/>
    </source>
</evidence>
<reference evidence="7" key="1">
    <citation type="journal article" date="2023" name="Mol. Phylogenet. Evol.">
        <title>Genome-scale phylogeny and comparative genomics of the fungal order Sordariales.</title>
        <authorList>
            <person name="Hensen N."/>
            <person name="Bonometti L."/>
            <person name="Westerberg I."/>
            <person name="Brannstrom I.O."/>
            <person name="Guillou S."/>
            <person name="Cros-Aarteil S."/>
            <person name="Calhoun S."/>
            <person name="Haridas S."/>
            <person name="Kuo A."/>
            <person name="Mondo S."/>
            <person name="Pangilinan J."/>
            <person name="Riley R."/>
            <person name="LaButti K."/>
            <person name="Andreopoulos B."/>
            <person name="Lipzen A."/>
            <person name="Chen C."/>
            <person name="Yan M."/>
            <person name="Daum C."/>
            <person name="Ng V."/>
            <person name="Clum A."/>
            <person name="Steindorff A."/>
            <person name="Ohm R.A."/>
            <person name="Martin F."/>
            <person name="Silar P."/>
            <person name="Natvig D.O."/>
            <person name="Lalanne C."/>
            <person name="Gautier V."/>
            <person name="Ament-Velasquez S.L."/>
            <person name="Kruys A."/>
            <person name="Hutchinson M.I."/>
            <person name="Powell A.J."/>
            <person name="Barry K."/>
            <person name="Miller A.N."/>
            <person name="Grigoriev I.V."/>
            <person name="Debuchy R."/>
            <person name="Gladieux P."/>
            <person name="Hiltunen Thoren M."/>
            <person name="Johannesson H."/>
        </authorList>
    </citation>
    <scope>NUCLEOTIDE SEQUENCE</scope>
    <source>
        <strain evidence="7">CBS 958.72</strain>
    </source>
</reference>
<dbReference type="GO" id="GO:0005634">
    <property type="term" value="C:nucleus"/>
    <property type="evidence" value="ECO:0007669"/>
    <property type="project" value="TreeGrafter"/>
</dbReference>
<dbReference type="PANTHER" id="PTHR45626:SF22">
    <property type="entry name" value="DNA REPAIR PROTEIN RAD5"/>
    <property type="match status" value="1"/>
</dbReference>
<keyword evidence="2" id="KW-0378">Hydrolase</keyword>
<feature type="compositionally biased region" description="Basic and acidic residues" evidence="4">
    <location>
        <begin position="817"/>
        <end position="829"/>
    </location>
</feature>
<feature type="domain" description="Helicase C-terminal" evidence="6">
    <location>
        <begin position="679"/>
        <end position="829"/>
    </location>
</feature>
<dbReference type="GO" id="GO:0016787">
    <property type="term" value="F:hydrolase activity"/>
    <property type="evidence" value="ECO:0007669"/>
    <property type="project" value="UniProtKB-KW"/>
</dbReference>
<protein>
    <submittedName>
        <fullName evidence="7">SNF2 family N-terminal domain-containing protein</fullName>
    </submittedName>
</protein>
<dbReference type="InterPro" id="IPR000330">
    <property type="entry name" value="SNF2_N"/>
</dbReference>
<dbReference type="InterPro" id="IPR038718">
    <property type="entry name" value="SNF2-like_sf"/>
</dbReference>
<dbReference type="GO" id="GO:0005524">
    <property type="term" value="F:ATP binding"/>
    <property type="evidence" value="ECO:0007669"/>
    <property type="project" value="UniProtKB-KW"/>
</dbReference>
<feature type="region of interest" description="Disordered" evidence="4">
    <location>
        <begin position="792"/>
        <end position="829"/>
    </location>
</feature>
<dbReference type="PROSITE" id="PS51194">
    <property type="entry name" value="HELICASE_CTER"/>
    <property type="match status" value="1"/>
</dbReference>
<evidence type="ECO:0000256" key="4">
    <source>
        <dbReference type="SAM" id="MobiDB-lite"/>
    </source>
</evidence>
<dbReference type="GO" id="GO:0008094">
    <property type="term" value="F:ATP-dependent activity, acting on DNA"/>
    <property type="evidence" value="ECO:0007669"/>
    <property type="project" value="TreeGrafter"/>
</dbReference>
<dbReference type="Pfam" id="PF00271">
    <property type="entry name" value="Helicase_C"/>
    <property type="match status" value="1"/>
</dbReference>
<evidence type="ECO:0000256" key="3">
    <source>
        <dbReference type="ARBA" id="ARBA00022840"/>
    </source>
</evidence>
<dbReference type="SMART" id="SM00487">
    <property type="entry name" value="DEXDc"/>
    <property type="match status" value="1"/>
</dbReference>
<keyword evidence="1" id="KW-0547">Nucleotide-binding</keyword>
<proteinExistence type="predicted"/>
<dbReference type="Proteomes" id="UP001287356">
    <property type="component" value="Unassembled WGS sequence"/>
</dbReference>
<reference evidence="7" key="2">
    <citation type="submission" date="2023-06" db="EMBL/GenBank/DDBJ databases">
        <authorList>
            <consortium name="Lawrence Berkeley National Laboratory"/>
            <person name="Haridas S."/>
            <person name="Hensen N."/>
            <person name="Bonometti L."/>
            <person name="Westerberg I."/>
            <person name="Brannstrom I.O."/>
            <person name="Guillou S."/>
            <person name="Cros-Aarteil S."/>
            <person name="Calhoun S."/>
            <person name="Kuo A."/>
            <person name="Mondo S."/>
            <person name="Pangilinan J."/>
            <person name="Riley R."/>
            <person name="Labutti K."/>
            <person name="Andreopoulos B."/>
            <person name="Lipzen A."/>
            <person name="Chen C."/>
            <person name="Yanf M."/>
            <person name="Daum C."/>
            <person name="Ng V."/>
            <person name="Clum A."/>
            <person name="Steindorff A."/>
            <person name="Ohm R."/>
            <person name="Martin F."/>
            <person name="Silar P."/>
            <person name="Natvig D."/>
            <person name="Lalanne C."/>
            <person name="Gautier V."/>
            <person name="Ament-Velasquez S.L."/>
            <person name="Kruys A."/>
            <person name="Hutchinson M.I."/>
            <person name="Powell A.J."/>
            <person name="Barry K."/>
            <person name="Miller A.N."/>
            <person name="Grigoriev I.V."/>
            <person name="Debuchy R."/>
            <person name="Gladieux P."/>
            <person name="Thoren M.H."/>
            <person name="Johannesson H."/>
        </authorList>
    </citation>
    <scope>NUCLEOTIDE SEQUENCE</scope>
    <source>
        <strain evidence="7">CBS 958.72</strain>
    </source>
</reference>
<dbReference type="InterPro" id="IPR050628">
    <property type="entry name" value="SNF2_RAD54_helicase_TF"/>
</dbReference>
<dbReference type="Pfam" id="PF00176">
    <property type="entry name" value="SNF2-rel_dom"/>
    <property type="match status" value="1"/>
</dbReference>
<feature type="region of interest" description="Disordered" evidence="4">
    <location>
        <begin position="1"/>
        <end position="41"/>
    </location>
</feature>
<dbReference type="PROSITE" id="PS51192">
    <property type="entry name" value="HELICASE_ATP_BIND_1"/>
    <property type="match status" value="1"/>
</dbReference>
<dbReference type="Gene3D" id="3.40.50.10810">
    <property type="entry name" value="Tandem AAA-ATPase domain"/>
    <property type="match status" value="1"/>
</dbReference>
<evidence type="ECO:0000313" key="8">
    <source>
        <dbReference type="Proteomes" id="UP001287356"/>
    </source>
</evidence>
<dbReference type="InterPro" id="IPR014001">
    <property type="entry name" value="Helicase_ATP-bd"/>
</dbReference>
<dbReference type="PANTHER" id="PTHR45626">
    <property type="entry name" value="TRANSCRIPTION TERMINATION FACTOR 2-RELATED"/>
    <property type="match status" value="1"/>
</dbReference>
<evidence type="ECO:0000256" key="1">
    <source>
        <dbReference type="ARBA" id="ARBA00022741"/>
    </source>
</evidence>
<feature type="compositionally biased region" description="Polar residues" evidence="4">
    <location>
        <begin position="796"/>
        <end position="814"/>
    </location>
</feature>
<dbReference type="InterPro" id="IPR027417">
    <property type="entry name" value="P-loop_NTPase"/>
</dbReference>
<dbReference type="InterPro" id="IPR049730">
    <property type="entry name" value="SNF2/RAD54-like_C"/>
</dbReference>
<dbReference type="Gene3D" id="3.40.50.300">
    <property type="entry name" value="P-loop containing nucleotide triphosphate hydrolases"/>
    <property type="match status" value="1"/>
</dbReference>
<dbReference type="EMBL" id="JAULSN010000006">
    <property type="protein sequence ID" value="KAK3368855.1"/>
    <property type="molecule type" value="Genomic_DNA"/>
</dbReference>
<dbReference type="InterPro" id="IPR001650">
    <property type="entry name" value="Helicase_C-like"/>
</dbReference>
<accession>A0AAE0K3J4</accession>
<keyword evidence="3" id="KW-0067">ATP-binding</keyword>
<dbReference type="GO" id="GO:0006281">
    <property type="term" value="P:DNA repair"/>
    <property type="evidence" value="ECO:0007669"/>
    <property type="project" value="TreeGrafter"/>
</dbReference>
<dbReference type="CDD" id="cd18008">
    <property type="entry name" value="DEXDc_SHPRH-like"/>
    <property type="match status" value="1"/>
</dbReference>
<sequence>MDLPRKRRRQDSDGGASSRAFPRPLSPPLPQTSLPDGAHTVDGHNAEGTVCYGMVAGFHGTYTRLPVSSGVRKESDVFAVTIESSHKFTPANISDASSCGKFSSDYIDIVQALLDEPSLRLQASCTVGSPQPQKATAKPARLGPLSQPCELSIIVYGPRGLLDNVGEFFQYLEIYLQDPKDCEWDMIPGESDLLDVLDASQDLPEADQPQVILPFLKKHQRQALTFLQQREAGWDFDPRSDDFWDFRQTSQEAFITLTCYADAPPQFCGGIVADPMGLGKTLTMIALIAADKQSVPSSSPPSLILVPPPLLDTWEEQLGQHVRQGGLTWRRHYGKDKLTEADNIATYDIIISTYNTVSADWNNEQKATKSVLFSTPWKRIVLDEAHVIRNAQSQMSRAVCALNATARWAVTGTPIQNKIGDLAALLMFIRAYPYDNVKHFESDIGQMWKTGNIEEAVNRLRKLSRGLILRRPKTVIELPPRTDLKFPIDFSPSERALYEKLKQQTIAGIEEAFRDGDSGGLASNSYITVMQRINALRMICDLGLNYDSRHDVAAAEEARNSDLKHWSAVAQETFNLHREVHSVECSICEYVCHTAATPFIYGTIEPSPPSYFAKCLSYICSDCAQRRLGQSEAVVCEHTPSHSIAPVSLSWATSEDNGAPTGSGTASVSSTQLSSKVTALISHLKWLPVDTKSVVFSSWRMSLNLVEVGLKQAQIKYIRFDGKVRQQDRQTVIEKFRKDPTLRVFLLTLSCGAVGLTLTEASQAYLMEPHWNPTIEEQALARVYRLGQQKPIPDKSNITRGSWISNDQSGNSRKCSWPREEELKIRTKA</sequence>
<keyword evidence="8" id="KW-1185">Reference proteome</keyword>
<feature type="domain" description="Helicase ATP-binding" evidence="5">
    <location>
        <begin position="261"/>
        <end position="432"/>
    </location>
</feature>
<evidence type="ECO:0000313" key="7">
    <source>
        <dbReference type="EMBL" id="KAK3368855.1"/>
    </source>
</evidence>
<name>A0AAE0K3J4_9PEZI</name>
<evidence type="ECO:0000259" key="6">
    <source>
        <dbReference type="PROSITE" id="PS51194"/>
    </source>
</evidence>
<evidence type="ECO:0000256" key="2">
    <source>
        <dbReference type="ARBA" id="ARBA00022801"/>
    </source>
</evidence>
<dbReference type="SUPFAM" id="SSF52540">
    <property type="entry name" value="P-loop containing nucleoside triphosphate hydrolases"/>
    <property type="match status" value="2"/>
</dbReference>
<organism evidence="7 8">
    <name type="scientific">Lasiosphaeria ovina</name>
    <dbReference type="NCBI Taxonomy" id="92902"/>
    <lineage>
        <taxon>Eukaryota</taxon>
        <taxon>Fungi</taxon>
        <taxon>Dikarya</taxon>
        <taxon>Ascomycota</taxon>
        <taxon>Pezizomycotina</taxon>
        <taxon>Sordariomycetes</taxon>
        <taxon>Sordariomycetidae</taxon>
        <taxon>Sordariales</taxon>
        <taxon>Lasiosphaeriaceae</taxon>
        <taxon>Lasiosphaeria</taxon>
    </lineage>
</organism>